<name>A0ABW0EVL8_9PSEU</name>
<keyword evidence="1" id="KW-0805">Transcription regulation</keyword>
<organism evidence="4 5">
    <name type="scientific">Actinokineospora guangxiensis</name>
    <dbReference type="NCBI Taxonomy" id="1490288"/>
    <lineage>
        <taxon>Bacteria</taxon>
        <taxon>Bacillati</taxon>
        <taxon>Actinomycetota</taxon>
        <taxon>Actinomycetes</taxon>
        <taxon>Pseudonocardiales</taxon>
        <taxon>Pseudonocardiaceae</taxon>
        <taxon>Actinokineospora</taxon>
    </lineage>
</organism>
<keyword evidence="2" id="KW-0804">Transcription</keyword>
<keyword evidence="5" id="KW-1185">Reference proteome</keyword>
<evidence type="ECO:0000256" key="2">
    <source>
        <dbReference type="ARBA" id="ARBA00023163"/>
    </source>
</evidence>
<evidence type="ECO:0000313" key="5">
    <source>
        <dbReference type="Proteomes" id="UP001596157"/>
    </source>
</evidence>
<dbReference type="Pfam" id="PF13305">
    <property type="entry name" value="TetR_C_33"/>
    <property type="match status" value="1"/>
</dbReference>
<dbReference type="InterPro" id="IPR009057">
    <property type="entry name" value="Homeodomain-like_sf"/>
</dbReference>
<feature type="domain" description="HTH-type transcriptional regulator MT1864/Rv1816-like C-terminal" evidence="3">
    <location>
        <begin position="82"/>
        <end position="167"/>
    </location>
</feature>
<reference evidence="5" key="1">
    <citation type="journal article" date="2019" name="Int. J. Syst. Evol. Microbiol.">
        <title>The Global Catalogue of Microorganisms (GCM) 10K type strain sequencing project: providing services to taxonomists for standard genome sequencing and annotation.</title>
        <authorList>
            <consortium name="The Broad Institute Genomics Platform"/>
            <consortium name="The Broad Institute Genome Sequencing Center for Infectious Disease"/>
            <person name="Wu L."/>
            <person name="Ma J."/>
        </authorList>
    </citation>
    <scope>NUCLEOTIDE SEQUENCE [LARGE SCALE GENOMIC DNA]</scope>
    <source>
        <strain evidence="5">CCUG 59778</strain>
    </source>
</reference>
<dbReference type="InterPro" id="IPR036271">
    <property type="entry name" value="Tet_transcr_reg_TetR-rel_C_sf"/>
</dbReference>
<dbReference type="RefSeq" id="WP_378250119.1">
    <property type="nucleotide sequence ID" value="NZ_JBHSKF010000015.1"/>
</dbReference>
<evidence type="ECO:0000313" key="4">
    <source>
        <dbReference type="EMBL" id="MFC5290236.1"/>
    </source>
</evidence>
<dbReference type="SUPFAM" id="SSF46689">
    <property type="entry name" value="Homeodomain-like"/>
    <property type="match status" value="1"/>
</dbReference>
<dbReference type="EMBL" id="JBHSKF010000015">
    <property type="protein sequence ID" value="MFC5290236.1"/>
    <property type="molecule type" value="Genomic_DNA"/>
</dbReference>
<comment type="caution">
    <text evidence="4">The sequence shown here is derived from an EMBL/GenBank/DDBJ whole genome shotgun (WGS) entry which is preliminary data.</text>
</comment>
<proteinExistence type="predicted"/>
<dbReference type="Gene3D" id="1.10.357.10">
    <property type="entry name" value="Tetracycline Repressor, domain 2"/>
    <property type="match status" value="1"/>
</dbReference>
<dbReference type="Proteomes" id="UP001596157">
    <property type="component" value="Unassembled WGS sequence"/>
</dbReference>
<evidence type="ECO:0000259" key="3">
    <source>
        <dbReference type="Pfam" id="PF13305"/>
    </source>
</evidence>
<accession>A0ABW0EVL8</accession>
<evidence type="ECO:0000256" key="1">
    <source>
        <dbReference type="ARBA" id="ARBA00023015"/>
    </source>
</evidence>
<gene>
    <name evidence="4" type="ORF">ACFPM7_24550</name>
</gene>
<protein>
    <submittedName>
        <fullName evidence="4">TetR/AcrR family transcriptional regulator</fullName>
    </submittedName>
</protein>
<sequence length="206" mass="21814">MVRQKDPLVRALLVNRAAHLLGARSPVTLRSLVAGTGVSTMAVYTHFGGIDGLWSAVRQEGFTRLAAALDALPTTRDPVHDLAALGVAYLTTAEANPDLYRTMFDTHAPLDDPAAADATLARLTTAAARATSAARFHPDTDPAALATRTWIIGHGLASLTTTGPLPRTALTHAVPLLTALFTSAGDTPTRATRSVRRAYRDLLSDR</sequence>
<dbReference type="SUPFAM" id="SSF48498">
    <property type="entry name" value="Tetracyclin repressor-like, C-terminal domain"/>
    <property type="match status" value="1"/>
</dbReference>
<dbReference type="InterPro" id="IPR025996">
    <property type="entry name" value="MT1864/Rv1816-like_C"/>
</dbReference>